<dbReference type="STRING" id="183478.A0A364MUV6"/>
<proteinExistence type="predicted"/>
<keyword evidence="1" id="KW-0378">Hydrolase</keyword>
<dbReference type="Proteomes" id="UP000249619">
    <property type="component" value="Unassembled WGS sequence"/>
</dbReference>
<organism evidence="1 2">
    <name type="scientific">Stemphylium lycopersici</name>
    <name type="common">Tomato gray leaf spot disease fungus</name>
    <name type="synonym">Thyrospora lycopersici</name>
    <dbReference type="NCBI Taxonomy" id="183478"/>
    <lineage>
        <taxon>Eukaryota</taxon>
        <taxon>Fungi</taxon>
        <taxon>Dikarya</taxon>
        <taxon>Ascomycota</taxon>
        <taxon>Pezizomycotina</taxon>
        <taxon>Dothideomycetes</taxon>
        <taxon>Pleosporomycetidae</taxon>
        <taxon>Pleosporales</taxon>
        <taxon>Pleosporineae</taxon>
        <taxon>Pleosporaceae</taxon>
        <taxon>Stemphylium</taxon>
    </lineage>
</organism>
<dbReference type="AlphaFoldDB" id="A0A364MUV6"/>
<dbReference type="Gene3D" id="3.40.50.1820">
    <property type="entry name" value="alpha/beta hydrolase"/>
    <property type="match status" value="1"/>
</dbReference>
<dbReference type="GO" id="GO:0008843">
    <property type="term" value="F:endochitinase activity"/>
    <property type="evidence" value="ECO:0007669"/>
    <property type="project" value="UniProtKB-EC"/>
</dbReference>
<evidence type="ECO:0000313" key="1">
    <source>
        <dbReference type="EMBL" id="RAR04313.1"/>
    </source>
</evidence>
<keyword evidence="2" id="KW-1185">Reference proteome</keyword>
<protein>
    <submittedName>
        <fullName evidence="1">FeS cluster insertion</fullName>
        <ecNumber evidence="1">3.2.1.14</ecNumber>
    </submittedName>
</protein>
<sequence>MRSELVKGIIQLEPSDPPLIPRPPFGNDAAFAFGLTDLAIGYEPATGKDAENMETTIEPVTDADHNDYIMQKSPAEQLTNLGKIPELFVTGEALCHAPYDRCAVRLLEQAGMDIEHADLGKEYIHFNGYMSFMERSNLQIADRVCQWIQQH</sequence>
<evidence type="ECO:0000313" key="2">
    <source>
        <dbReference type="Proteomes" id="UP000249619"/>
    </source>
</evidence>
<dbReference type="InterPro" id="IPR029058">
    <property type="entry name" value="AB_hydrolase_fold"/>
</dbReference>
<dbReference type="EMBL" id="QGDH01000156">
    <property type="protein sequence ID" value="RAR04313.1"/>
    <property type="molecule type" value="Genomic_DNA"/>
</dbReference>
<dbReference type="EC" id="3.2.1.14" evidence="1"/>
<name>A0A364MUV6_STELY</name>
<dbReference type="OrthoDB" id="9978720at2759"/>
<accession>A0A364MUV6</accession>
<comment type="caution">
    <text evidence="1">The sequence shown here is derived from an EMBL/GenBank/DDBJ whole genome shotgun (WGS) entry which is preliminary data.</text>
</comment>
<reference evidence="2" key="1">
    <citation type="submission" date="2018-05" db="EMBL/GenBank/DDBJ databases">
        <title>Draft genome sequence of Stemphylium lycopersici strain CIDEFI 213.</title>
        <authorList>
            <person name="Medina R."/>
            <person name="Franco M.E.E."/>
            <person name="Lucentini C.G."/>
            <person name="Saparrat M.C.N."/>
            <person name="Balatti P.A."/>
        </authorList>
    </citation>
    <scope>NUCLEOTIDE SEQUENCE [LARGE SCALE GENOMIC DNA]</scope>
    <source>
        <strain evidence="2">CIDEFI 213</strain>
    </source>
</reference>
<gene>
    <name evidence="1" type="ORF">DDE83_007849</name>
</gene>
<keyword evidence="1" id="KW-0326">Glycosidase</keyword>